<organism evidence="2 3">
    <name type="scientific">Allokutzneria multivorans</name>
    <dbReference type="NCBI Taxonomy" id="1142134"/>
    <lineage>
        <taxon>Bacteria</taxon>
        <taxon>Bacillati</taxon>
        <taxon>Actinomycetota</taxon>
        <taxon>Actinomycetes</taxon>
        <taxon>Pseudonocardiales</taxon>
        <taxon>Pseudonocardiaceae</taxon>
        <taxon>Allokutzneria</taxon>
    </lineage>
</organism>
<reference evidence="3" key="1">
    <citation type="journal article" date="2019" name="Int. J. Syst. Evol. Microbiol.">
        <title>The Global Catalogue of Microorganisms (GCM) 10K type strain sequencing project: providing services to taxonomists for standard genome sequencing and annotation.</title>
        <authorList>
            <consortium name="The Broad Institute Genomics Platform"/>
            <consortium name="The Broad Institute Genome Sequencing Center for Infectious Disease"/>
            <person name="Wu L."/>
            <person name="Ma J."/>
        </authorList>
    </citation>
    <scope>NUCLEOTIDE SEQUENCE [LARGE SCALE GENOMIC DNA]</scope>
    <source>
        <strain evidence="3">JCM 17342</strain>
    </source>
</reference>
<keyword evidence="3" id="KW-1185">Reference proteome</keyword>
<keyword evidence="1" id="KW-1133">Transmembrane helix</keyword>
<comment type="caution">
    <text evidence="2">The sequence shown here is derived from an EMBL/GenBank/DDBJ whole genome shotgun (WGS) entry which is preliminary data.</text>
</comment>
<dbReference type="RefSeq" id="WP_344874297.1">
    <property type="nucleotide sequence ID" value="NZ_BAABAL010000007.1"/>
</dbReference>
<sequence length="118" mass="12952">MRVRYNPFAGTVLVVLGVLCLFLGGWLTLLGEFTPTLIVGAITTLVGVLQLTRPYFVVTPTSIVVPSLIGPLKREIPYGRLVFEDGKLFAVGVDGDRKRLPVSRWLANATDWKTAVPR</sequence>
<evidence type="ECO:0000256" key="1">
    <source>
        <dbReference type="SAM" id="Phobius"/>
    </source>
</evidence>
<name>A0ABP7RYS9_9PSEU</name>
<feature type="transmembrane region" description="Helical" evidence="1">
    <location>
        <begin position="33"/>
        <end position="52"/>
    </location>
</feature>
<keyword evidence="1" id="KW-0472">Membrane</keyword>
<evidence type="ECO:0000313" key="2">
    <source>
        <dbReference type="EMBL" id="GAA4004026.1"/>
    </source>
</evidence>
<proteinExistence type="predicted"/>
<dbReference type="EMBL" id="BAABAL010000007">
    <property type="protein sequence ID" value="GAA4004026.1"/>
    <property type="molecule type" value="Genomic_DNA"/>
</dbReference>
<gene>
    <name evidence="2" type="ORF">GCM10022247_26240</name>
</gene>
<keyword evidence="1" id="KW-0812">Transmembrane</keyword>
<evidence type="ECO:0000313" key="3">
    <source>
        <dbReference type="Proteomes" id="UP001501747"/>
    </source>
</evidence>
<dbReference type="Proteomes" id="UP001501747">
    <property type="component" value="Unassembled WGS sequence"/>
</dbReference>
<accession>A0ABP7RYS9</accession>
<protein>
    <submittedName>
        <fullName evidence="2">Uncharacterized protein</fullName>
    </submittedName>
</protein>
<feature type="transmembrane region" description="Helical" evidence="1">
    <location>
        <begin position="7"/>
        <end position="27"/>
    </location>
</feature>